<reference evidence="1 2" key="1">
    <citation type="journal article" date="2022" name="Plant J.">
        <title>Chromosome-level genome of Camellia lanceoleosa provides a valuable resource for understanding genome evolution and self-incompatibility.</title>
        <authorList>
            <person name="Gong W."/>
            <person name="Xiao S."/>
            <person name="Wang L."/>
            <person name="Liao Z."/>
            <person name="Chang Y."/>
            <person name="Mo W."/>
            <person name="Hu G."/>
            <person name="Li W."/>
            <person name="Zhao G."/>
            <person name="Zhu H."/>
            <person name="Hu X."/>
            <person name="Ji K."/>
            <person name="Xiang X."/>
            <person name="Song Q."/>
            <person name="Yuan D."/>
            <person name="Jin S."/>
            <person name="Zhang L."/>
        </authorList>
    </citation>
    <scope>NUCLEOTIDE SEQUENCE [LARGE SCALE GENOMIC DNA]</scope>
    <source>
        <strain evidence="1">SQ_2022a</strain>
    </source>
</reference>
<accession>A0ACC0GV60</accession>
<keyword evidence="1" id="KW-0808">Transferase</keyword>
<dbReference type="EMBL" id="CM045766">
    <property type="protein sequence ID" value="KAI8004624.1"/>
    <property type="molecule type" value="Genomic_DNA"/>
</dbReference>
<keyword evidence="2" id="KW-1185">Reference proteome</keyword>
<protein>
    <submittedName>
        <fullName evidence="1">Diacylglycerol kinase 2</fullName>
    </submittedName>
</protein>
<name>A0ACC0GV60_9ERIC</name>
<evidence type="ECO:0000313" key="1">
    <source>
        <dbReference type="EMBL" id="KAI8004624.1"/>
    </source>
</evidence>
<organism evidence="1 2">
    <name type="scientific">Camellia lanceoleosa</name>
    <dbReference type="NCBI Taxonomy" id="1840588"/>
    <lineage>
        <taxon>Eukaryota</taxon>
        <taxon>Viridiplantae</taxon>
        <taxon>Streptophyta</taxon>
        <taxon>Embryophyta</taxon>
        <taxon>Tracheophyta</taxon>
        <taxon>Spermatophyta</taxon>
        <taxon>Magnoliopsida</taxon>
        <taxon>eudicotyledons</taxon>
        <taxon>Gunneridae</taxon>
        <taxon>Pentapetalae</taxon>
        <taxon>asterids</taxon>
        <taxon>Ericales</taxon>
        <taxon>Theaceae</taxon>
        <taxon>Camellia</taxon>
    </lineage>
</organism>
<evidence type="ECO:0000313" key="2">
    <source>
        <dbReference type="Proteomes" id="UP001060215"/>
    </source>
</evidence>
<proteinExistence type="predicted"/>
<comment type="caution">
    <text evidence="1">The sequence shown here is derived from an EMBL/GenBank/DDBJ whole genome shotgun (WGS) entry which is preliminary data.</text>
</comment>
<sequence>MGGNVGHLHKLQGIESSSQFVNKLRYAKEGARDIMDRTCANLPWQVWLEVDGKDIPIPKDAEGLIVLNIGSYMGGVDLSQNDYEHDDNFSLQSMHDKNA</sequence>
<keyword evidence="1" id="KW-0418">Kinase</keyword>
<gene>
    <name evidence="1" type="ORF">LOK49_LG08G00728</name>
</gene>
<dbReference type="Proteomes" id="UP001060215">
    <property type="component" value="Chromosome 9"/>
</dbReference>